<dbReference type="SUPFAM" id="SSF49464">
    <property type="entry name" value="Carboxypeptidase regulatory domain-like"/>
    <property type="match status" value="1"/>
</dbReference>
<evidence type="ECO:0008006" key="4">
    <source>
        <dbReference type="Google" id="ProtNLM"/>
    </source>
</evidence>
<dbReference type="AlphaFoldDB" id="A0A1G9GLX4"/>
<gene>
    <name evidence="2" type="ORF">SAMN05421823_104143</name>
</gene>
<keyword evidence="1" id="KW-0732">Signal</keyword>
<dbReference type="Gene3D" id="3.55.50.30">
    <property type="match status" value="1"/>
</dbReference>
<dbReference type="RefSeq" id="WP_143017247.1">
    <property type="nucleotide sequence ID" value="NZ_FNFO01000004.1"/>
</dbReference>
<evidence type="ECO:0000313" key="3">
    <source>
        <dbReference type="Proteomes" id="UP000198510"/>
    </source>
</evidence>
<dbReference type="STRING" id="1075417.SAMN05421823_104143"/>
<feature type="chain" id="PRO_5011678609" description="CarboxypepD_reg-like domain-containing protein" evidence="1">
    <location>
        <begin position="21"/>
        <end position="567"/>
    </location>
</feature>
<proteinExistence type="predicted"/>
<dbReference type="OrthoDB" id="5505971at2"/>
<dbReference type="InterPro" id="IPR008969">
    <property type="entry name" value="CarboxyPept-like_regulatory"/>
</dbReference>
<accession>A0A1G9GLX4</accession>
<dbReference type="EMBL" id="FNFO01000004">
    <property type="protein sequence ID" value="SDL01273.1"/>
    <property type="molecule type" value="Genomic_DNA"/>
</dbReference>
<dbReference type="Proteomes" id="UP000198510">
    <property type="component" value="Unassembled WGS sequence"/>
</dbReference>
<organism evidence="2 3">
    <name type="scientific">Catalinimonas alkaloidigena</name>
    <dbReference type="NCBI Taxonomy" id="1075417"/>
    <lineage>
        <taxon>Bacteria</taxon>
        <taxon>Pseudomonadati</taxon>
        <taxon>Bacteroidota</taxon>
        <taxon>Cytophagia</taxon>
        <taxon>Cytophagales</taxon>
        <taxon>Catalimonadaceae</taxon>
        <taxon>Catalinimonas</taxon>
    </lineage>
</organism>
<keyword evidence="3" id="KW-1185">Reference proteome</keyword>
<name>A0A1G9GLX4_9BACT</name>
<evidence type="ECO:0000256" key="1">
    <source>
        <dbReference type="SAM" id="SignalP"/>
    </source>
</evidence>
<feature type="signal peptide" evidence="1">
    <location>
        <begin position="1"/>
        <end position="20"/>
    </location>
</feature>
<protein>
    <recommendedName>
        <fullName evidence="4">CarboxypepD_reg-like domain-containing protein</fullName>
    </recommendedName>
</protein>
<reference evidence="2 3" key="1">
    <citation type="submission" date="2016-10" db="EMBL/GenBank/DDBJ databases">
        <authorList>
            <person name="de Groot N.N."/>
        </authorList>
    </citation>
    <scope>NUCLEOTIDE SEQUENCE [LARGE SCALE GENOMIC DNA]</scope>
    <source>
        <strain evidence="2 3">DSM 25186</strain>
    </source>
</reference>
<evidence type="ECO:0000313" key="2">
    <source>
        <dbReference type="EMBL" id="SDL01273.1"/>
    </source>
</evidence>
<sequence length="567" mass="61147">MLCRLVLLCIGWLPLASVFAQDALQTPLTISFANEPVAQALTRLSAQAPVQLSFNPDVLPKKSISGQYEHQSLEHILRDLLGTQYQYKVRGSYVIILAAAPAQPKKRVQFTGEVRDAATGETLANTTVYEVDRLSATLSSEDGSFNLSASTARDVTVLAISKANYQDTLIQVDLSQPTFVEVALQPTPEAPAQTTSPTDRWGLVRFLVGEKVSATTENVSLSGKRGVQLSLIPGLSTNKLFNSKISNTFSLNMVGGYAYRLNGVELGGAFNLERMGVTGVQIGGAFNLSGAQTQGIQVAGAANVSVGPVEGVQIGGAYNQSDDVHGLQIGGAANLAKELDGIQVGGAVNVAHSGRGLQLAGAYNLARDSLRGAQVGTINYTPVLRGFQLGVINVADTVQTGAMLGLINWTKNGLLDLALEANDVTEIALTFRSGTPLLYTLLSAGISPRHALWTYGYGLGHQFRWSNRFYTHLELSSHTLFATSGPPIRQQPWDSRLFTSLAYQFAPRVSLHGGPVFHFLYHKSSTPEDFRLSDQVGTSPVFDTSSDGVVRKWWIGYQFALQFRLRR</sequence>